<feature type="compositionally biased region" description="Polar residues" evidence="1">
    <location>
        <begin position="141"/>
        <end position="162"/>
    </location>
</feature>
<feature type="compositionally biased region" description="Low complexity" evidence="1">
    <location>
        <begin position="410"/>
        <end position="510"/>
    </location>
</feature>
<evidence type="ECO:0000256" key="1">
    <source>
        <dbReference type="SAM" id="MobiDB-lite"/>
    </source>
</evidence>
<organism evidence="3 4">
    <name type="scientific">Lactococcus lactis subsp. cremoris</name>
    <name type="common">Streptococcus cremoris</name>
    <dbReference type="NCBI Taxonomy" id="1359"/>
    <lineage>
        <taxon>Bacteria</taxon>
        <taxon>Bacillati</taxon>
        <taxon>Bacillota</taxon>
        <taxon>Bacilli</taxon>
        <taxon>Lactobacillales</taxon>
        <taxon>Streptococcaceae</taxon>
        <taxon>Lactococcus</taxon>
    </lineage>
</organism>
<protein>
    <submittedName>
        <fullName evidence="3">Putative cell-wall-anchored protein SasA (LPXTG motif)</fullName>
    </submittedName>
</protein>
<name>A0A166JV21_LACLC</name>
<evidence type="ECO:0000313" key="4">
    <source>
        <dbReference type="Proteomes" id="UP000076519"/>
    </source>
</evidence>
<feature type="compositionally biased region" description="Polar residues" evidence="1">
    <location>
        <begin position="374"/>
        <end position="404"/>
    </location>
</feature>
<dbReference type="Proteomes" id="UP000076519">
    <property type="component" value="Unassembled WGS sequence"/>
</dbReference>
<dbReference type="AlphaFoldDB" id="A0A166JV21"/>
<reference evidence="3 4" key="1">
    <citation type="submission" date="2015-08" db="EMBL/GenBank/DDBJ databases">
        <title>Draft Genome Sequences of 11 Lactococcus lactis subspecies cremoris strains.</title>
        <authorList>
            <person name="Wels M."/>
            <person name="Backus L."/>
            <person name="Boekhorst J."/>
            <person name="Dijkstra A."/>
            <person name="Beerthuizen M."/>
            <person name="Siezen R."/>
            <person name="Bachmann H."/>
            <person name="Van Hijum S."/>
        </authorList>
    </citation>
    <scope>NUCLEOTIDE SEQUENCE [LARGE SCALE GENOMIC DNA]</scope>
    <source>
        <strain evidence="3 4">KW10</strain>
    </source>
</reference>
<accession>A0A166JV21</accession>
<evidence type="ECO:0000256" key="2">
    <source>
        <dbReference type="SAM" id="SignalP"/>
    </source>
</evidence>
<gene>
    <name evidence="3" type="ORF">AB996_0966</name>
</gene>
<dbReference type="EMBL" id="LIYF01000017">
    <property type="protein sequence ID" value="KZK06937.1"/>
    <property type="molecule type" value="Genomic_DNA"/>
</dbReference>
<feature type="region of interest" description="Disordered" evidence="1">
    <location>
        <begin position="244"/>
        <end position="287"/>
    </location>
</feature>
<keyword evidence="2" id="KW-0732">Signal</keyword>
<feature type="compositionally biased region" description="Polar residues" evidence="1">
    <location>
        <begin position="88"/>
        <end position="100"/>
    </location>
</feature>
<proteinExistence type="predicted"/>
<feature type="chain" id="PRO_5007875988" evidence="2">
    <location>
        <begin position="29"/>
        <end position="576"/>
    </location>
</feature>
<feature type="signal peptide" evidence="2">
    <location>
        <begin position="1"/>
        <end position="28"/>
    </location>
</feature>
<feature type="region of interest" description="Disordered" evidence="1">
    <location>
        <begin position="88"/>
        <end position="162"/>
    </location>
</feature>
<evidence type="ECO:0000313" key="3">
    <source>
        <dbReference type="EMBL" id="KZK06937.1"/>
    </source>
</evidence>
<sequence>MKKSTLSKTSIALLSIAALFGGANLTHADSTPVQNASEINNVTKNVVKNDSALMSGNSITPTNGASFSSVPTTSSSLPTDAYYPTAFPTYTNPSSNTLPTAPSYYAPKDSDSIGNATTSPTSSTGNTTVSSGSGQTTTSSPYNPTMPTASSDGPASNASDPNKLESYNINYVDENGNIVKSIRFSWARDTHVQDYVPDGYWCSYATTRPFDKNGDLVVYVWSDAYYQKMKDAVTEGGGVSYTKDTVGNATSPTSSTGNTTAPSGSGQTVTSSPSNPTMPTASSDSSDRGDAAFYFKMNYIDENGNIVKSIPYSWDNYYHEETFVPSGYIYAENLNNYGFQDEAQGDNNGNWLVHVWSDAYFQKMKDIANGGGESSYTKDTSGNAMNPTSSSAPIAYPDSSNGPSASMVLPNTPATMSPTTPTSGTSTPTIITPTSPTGNSSLPTSQPTVSSMTSATTSTSGTSAPTIITPTTPTSSTGDSSSLPSQSTVSSTINLSTTKTQATPTSTQPTPTLIRSEVAAQKITPVATNVGVNSSINRKSLPITGDSALISDELSLFGLGLLGVYTLTRAKIKKRD</sequence>
<dbReference type="RefSeq" id="WP_063281545.1">
    <property type="nucleotide sequence ID" value="NZ_LIYF01000017.1"/>
</dbReference>
<feature type="compositionally biased region" description="Low complexity" evidence="1">
    <location>
        <begin position="117"/>
        <end position="140"/>
    </location>
</feature>
<feature type="compositionally biased region" description="Polar residues" evidence="1">
    <location>
        <begin position="244"/>
        <end position="280"/>
    </location>
</feature>
<feature type="region of interest" description="Disordered" evidence="1">
    <location>
        <begin position="372"/>
        <end position="510"/>
    </location>
</feature>
<comment type="caution">
    <text evidence="3">The sequence shown here is derived from an EMBL/GenBank/DDBJ whole genome shotgun (WGS) entry which is preliminary data.</text>
</comment>
<dbReference type="PATRIC" id="fig|1359.32.peg.582"/>